<dbReference type="Gene3D" id="3.60.20.10">
    <property type="entry name" value="Glutamine Phosphoribosylpyrophosphate, subunit 1, domain 1"/>
    <property type="match status" value="1"/>
</dbReference>
<evidence type="ECO:0000256" key="14">
    <source>
        <dbReference type="SAM" id="MobiDB-lite"/>
    </source>
</evidence>
<feature type="active site" description="Nucleophile" evidence="12">
    <location>
        <position position="2"/>
    </location>
</feature>
<dbReference type="GO" id="GO:0046872">
    <property type="term" value="F:metal ion binding"/>
    <property type="evidence" value="ECO:0007669"/>
    <property type="project" value="UniProtKB-KW"/>
</dbReference>
<dbReference type="STRING" id="34508.A0A4U5N598"/>
<keyword evidence="13" id="KW-0479">Metal-binding</keyword>
<dbReference type="GO" id="GO:0009113">
    <property type="term" value="P:purine nucleobase biosynthetic process"/>
    <property type="evidence" value="ECO:0007669"/>
    <property type="project" value="InterPro"/>
</dbReference>
<comment type="cofactor">
    <cofactor evidence="13">
        <name>Mg(2+)</name>
        <dbReference type="ChEBI" id="CHEBI:18420"/>
    </cofactor>
    <text evidence="13">Binds 1 Mg(2+) ion per subunit.</text>
</comment>
<evidence type="ECO:0000256" key="2">
    <source>
        <dbReference type="ARBA" id="ARBA00010138"/>
    </source>
</evidence>
<keyword evidence="17" id="KW-1185">Reference proteome</keyword>
<keyword evidence="5 11" id="KW-0808">Transferase</keyword>
<evidence type="ECO:0000256" key="10">
    <source>
        <dbReference type="ARBA" id="ARBA00048545"/>
    </source>
</evidence>
<accession>A0A4U5N598</accession>
<dbReference type="AlphaFoldDB" id="A0A4U5N598"/>
<gene>
    <name evidence="16" type="ORF">L596_018487</name>
</gene>
<evidence type="ECO:0000256" key="7">
    <source>
        <dbReference type="ARBA" id="ARBA00022962"/>
    </source>
</evidence>
<keyword evidence="6 11" id="KW-0658">Purine biosynthesis</keyword>
<dbReference type="InterPro" id="IPR000836">
    <property type="entry name" value="PRTase_dom"/>
</dbReference>
<feature type="binding site" evidence="13">
    <location>
        <position position="315"/>
    </location>
    <ligand>
        <name>Mg(2+)</name>
        <dbReference type="ChEBI" id="CHEBI:18420"/>
    </ligand>
</feature>
<dbReference type="InterPro" id="IPR029055">
    <property type="entry name" value="Ntn_hydrolases_N"/>
</dbReference>
<name>A0A4U5N598_STECR</name>
<dbReference type="GO" id="GO:0006189">
    <property type="term" value="P:'de novo' IMP biosynthetic process"/>
    <property type="evidence" value="ECO:0007669"/>
    <property type="project" value="UniProtKB-UniPathway"/>
</dbReference>
<evidence type="ECO:0000259" key="15">
    <source>
        <dbReference type="PROSITE" id="PS51278"/>
    </source>
</evidence>
<proteinExistence type="inferred from homology"/>
<evidence type="ECO:0000256" key="1">
    <source>
        <dbReference type="ARBA" id="ARBA00005209"/>
    </source>
</evidence>
<dbReference type="PROSITE" id="PS51278">
    <property type="entry name" value="GATASE_TYPE_2"/>
    <property type="match status" value="1"/>
</dbReference>
<feature type="region of interest" description="Disordered" evidence="14">
    <location>
        <begin position="465"/>
        <end position="494"/>
    </location>
</feature>
<evidence type="ECO:0000256" key="12">
    <source>
        <dbReference type="PIRSR" id="PIRSR000485-1"/>
    </source>
</evidence>
<organism evidence="16 17">
    <name type="scientific">Steinernema carpocapsae</name>
    <name type="common">Entomopathogenic nematode</name>
    <dbReference type="NCBI Taxonomy" id="34508"/>
    <lineage>
        <taxon>Eukaryota</taxon>
        <taxon>Metazoa</taxon>
        <taxon>Ecdysozoa</taxon>
        <taxon>Nematoda</taxon>
        <taxon>Chromadorea</taxon>
        <taxon>Rhabditida</taxon>
        <taxon>Tylenchina</taxon>
        <taxon>Panagrolaimomorpha</taxon>
        <taxon>Strongyloidoidea</taxon>
        <taxon>Steinernematidae</taxon>
        <taxon>Steinernema</taxon>
    </lineage>
</organism>
<feature type="binding site" evidence="13">
    <location>
        <position position="377"/>
    </location>
    <ligand>
        <name>Mg(2+)</name>
        <dbReference type="ChEBI" id="CHEBI:18420"/>
    </ligand>
</feature>
<keyword evidence="7" id="KW-0315">Glutamine amidotransferase</keyword>
<comment type="catalytic activity">
    <reaction evidence="10">
        <text>5-phospho-beta-D-ribosylamine + L-glutamate + diphosphate = 5-phospho-alpha-D-ribose 1-diphosphate + L-glutamine + H2O</text>
        <dbReference type="Rhea" id="RHEA:14905"/>
        <dbReference type="ChEBI" id="CHEBI:15377"/>
        <dbReference type="ChEBI" id="CHEBI:29985"/>
        <dbReference type="ChEBI" id="CHEBI:33019"/>
        <dbReference type="ChEBI" id="CHEBI:58017"/>
        <dbReference type="ChEBI" id="CHEBI:58359"/>
        <dbReference type="ChEBI" id="CHEBI:58681"/>
        <dbReference type="EC" id="2.4.2.14"/>
    </reaction>
    <physiologicalReaction direction="right-to-left" evidence="10">
        <dbReference type="Rhea" id="RHEA:14907"/>
    </physiologicalReaction>
</comment>
<evidence type="ECO:0000313" key="16">
    <source>
        <dbReference type="EMBL" id="TKR77534.1"/>
    </source>
</evidence>
<feature type="domain" description="Glutamine amidotransferase type-2" evidence="15">
    <location>
        <begin position="2"/>
        <end position="252"/>
    </location>
</feature>
<evidence type="ECO:0000313" key="17">
    <source>
        <dbReference type="Proteomes" id="UP000298663"/>
    </source>
</evidence>
<dbReference type="Pfam" id="PF13522">
    <property type="entry name" value="GATase_6"/>
    <property type="match status" value="1"/>
</dbReference>
<dbReference type="GO" id="GO:0004044">
    <property type="term" value="F:amidophosphoribosyltransferase activity"/>
    <property type="evidence" value="ECO:0007669"/>
    <property type="project" value="UniProtKB-EC"/>
</dbReference>
<comment type="pathway">
    <text evidence="1 11">Purine metabolism; IMP biosynthesis via de novo pathway; N(1)-(5-phospho-D-ribosyl)glycinamide from 5-phospho-alpha-D-ribose 1-diphosphate: step 1/2.</text>
</comment>
<dbReference type="InterPro" id="IPR005854">
    <property type="entry name" value="PurF"/>
</dbReference>
<evidence type="ECO:0000256" key="8">
    <source>
        <dbReference type="ARBA" id="ARBA00033770"/>
    </source>
</evidence>
<dbReference type="EMBL" id="AZBU02000005">
    <property type="protein sequence ID" value="TKR77534.1"/>
    <property type="molecule type" value="Genomic_DNA"/>
</dbReference>
<dbReference type="HAMAP" id="MF_01931">
    <property type="entry name" value="PurF"/>
    <property type="match status" value="1"/>
</dbReference>
<evidence type="ECO:0000256" key="4">
    <source>
        <dbReference type="ARBA" id="ARBA00022676"/>
    </source>
</evidence>
<evidence type="ECO:0000256" key="13">
    <source>
        <dbReference type="PIRSR" id="PIRSR000485-2"/>
    </source>
</evidence>
<dbReference type="OrthoDB" id="191723at2759"/>
<dbReference type="Pfam" id="PF00156">
    <property type="entry name" value="Pribosyltran"/>
    <property type="match status" value="1"/>
</dbReference>
<feature type="compositionally biased region" description="Basic and acidic residues" evidence="14">
    <location>
        <begin position="507"/>
        <end position="517"/>
    </location>
</feature>
<dbReference type="EC" id="2.4.2.14" evidence="3 11"/>
<dbReference type="NCBIfam" id="TIGR01134">
    <property type="entry name" value="purF"/>
    <property type="match status" value="1"/>
</dbReference>
<feature type="binding site" evidence="13">
    <location>
        <position position="378"/>
    </location>
    <ligand>
        <name>Mg(2+)</name>
        <dbReference type="ChEBI" id="CHEBI:18420"/>
    </ligand>
</feature>
<sequence>MCGICGLILAEDASPGALPVMAVEALTALQHRGTESSGLVGSDGIHHNQFAIQKGHGLVRDVYLNESLTKFCDSVAMLGHNRYSTAGMKAAINCVQPFVVHTAAGIIAVAHNGELVNAKKMREEVLNQGIGLSTDTDSELICQLIAKAIALNMKCRHAEDYGNISKELAVTMSQINCSYALLVMTYDRIYALRDPFGNRPLSIGTLFASGGCENGFRRPLGYVAVSETCALPASAKFTCDVKPGEIVEISRTGIRSVFQMKPMNPSFCIFEYVYFARADSYLEGQQVHQVRKLCGQILAEEAHVDADIVSTVPESATAASHGYAERSGIPYEQVLYRNAYVGRSFIQPNTELRQSAIHKKFGVLSQNVKGKRVVLVDDSIVRGNTMGIIVRLLKEKGAKEVHIRIASPPVKHPCFMGINIPSRDELVASKLSIAEICEKFGADSVQYLSVEGLLRAVQTSVHHTPSSWSATAPHASPANTPSISTSNPKHGPLRNSKSILCTYGDAAPRDPRDRDLCETGGRI</sequence>
<dbReference type="Gene3D" id="3.40.50.2020">
    <property type="match status" value="1"/>
</dbReference>
<dbReference type="SUPFAM" id="SSF53271">
    <property type="entry name" value="PRTase-like"/>
    <property type="match status" value="1"/>
</dbReference>
<evidence type="ECO:0000256" key="9">
    <source>
        <dbReference type="ARBA" id="ARBA00033776"/>
    </source>
</evidence>
<feature type="compositionally biased region" description="Polar residues" evidence="14">
    <location>
        <begin position="477"/>
        <end position="488"/>
    </location>
</feature>
<reference evidence="16 17" key="1">
    <citation type="journal article" date="2015" name="Genome Biol.">
        <title>Comparative genomics of Steinernema reveals deeply conserved gene regulatory networks.</title>
        <authorList>
            <person name="Dillman A.R."/>
            <person name="Macchietto M."/>
            <person name="Porter C.F."/>
            <person name="Rogers A."/>
            <person name="Williams B."/>
            <person name="Antoshechkin I."/>
            <person name="Lee M.M."/>
            <person name="Goodwin Z."/>
            <person name="Lu X."/>
            <person name="Lewis E.E."/>
            <person name="Goodrich-Blair H."/>
            <person name="Stock S.P."/>
            <person name="Adams B.J."/>
            <person name="Sternberg P.W."/>
            <person name="Mortazavi A."/>
        </authorList>
    </citation>
    <scope>NUCLEOTIDE SEQUENCE [LARGE SCALE GENOMIC DNA]</scope>
    <source>
        <strain evidence="16 17">ALL</strain>
    </source>
</reference>
<feature type="region of interest" description="Disordered" evidence="14">
    <location>
        <begin position="504"/>
        <end position="523"/>
    </location>
</feature>
<protein>
    <recommendedName>
        <fullName evidence="8 11">Amidophosphoribosyltransferase</fullName>
        <shortName evidence="11">ATase</shortName>
        <ecNumber evidence="3 11">2.4.2.14</ecNumber>
    </recommendedName>
    <alternativeName>
        <fullName evidence="9 11">Glutamine phosphoribosylpyrophosphate amidotransferase</fullName>
    </alternativeName>
</protein>
<dbReference type="PANTHER" id="PTHR11907">
    <property type="entry name" value="AMIDOPHOSPHORIBOSYLTRANSFERASE"/>
    <property type="match status" value="1"/>
</dbReference>
<dbReference type="CDD" id="cd06223">
    <property type="entry name" value="PRTases_typeI"/>
    <property type="match status" value="1"/>
</dbReference>
<dbReference type="InterPro" id="IPR029057">
    <property type="entry name" value="PRTase-like"/>
</dbReference>
<evidence type="ECO:0000256" key="6">
    <source>
        <dbReference type="ARBA" id="ARBA00022755"/>
    </source>
</evidence>
<dbReference type="UniPathway" id="UPA00074">
    <property type="reaction ID" value="UER00124"/>
</dbReference>
<dbReference type="Proteomes" id="UP000298663">
    <property type="component" value="Unassembled WGS sequence"/>
</dbReference>
<evidence type="ECO:0000256" key="11">
    <source>
        <dbReference type="PIRNR" id="PIRNR000485"/>
    </source>
</evidence>
<reference evidence="16 17" key="2">
    <citation type="journal article" date="2019" name="G3 (Bethesda)">
        <title>Hybrid Assembly of the Genome of the Entomopathogenic Nematode Steinernema carpocapsae Identifies the X-Chromosome.</title>
        <authorList>
            <person name="Serra L."/>
            <person name="Macchietto M."/>
            <person name="Macias-Munoz A."/>
            <person name="McGill C.J."/>
            <person name="Rodriguez I.M."/>
            <person name="Rodriguez B."/>
            <person name="Murad R."/>
            <person name="Mortazavi A."/>
        </authorList>
    </citation>
    <scope>NUCLEOTIDE SEQUENCE [LARGE SCALE GENOMIC DNA]</scope>
    <source>
        <strain evidence="16 17">ALL</strain>
    </source>
</reference>
<evidence type="ECO:0000256" key="3">
    <source>
        <dbReference type="ARBA" id="ARBA00011941"/>
    </source>
</evidence>
<keyword evidence="13" id="KW-0460">Magnesium</keyword>
<comment type="similarity">
    <text evidence="2 11">In the C-terminal section; belongs to the purine/pyrimidine phosphoribosyltransferase family.</text>
</comment>
<dbReference type="PIRSF" id="PIRSF000485">
    <property type="entry name" value="Amd_phspho_trans"/>
    <property type="match status" value="1"/>
</dbReference>
<dbReference type="InterPro" id="IPR017932">
    <property type="entry name" value="GATase_2_dom"/>
</dbReference>
<evidence type="ECO:0000256" key="5">
    <source>
        <dbReference type="ARBA" id="ARBA00022679"/>
    </source>
</evidence>
<comment type="caution">
    <text evidence="16">The sequence shown here is derived from an EMBL/GenBank/DDBJ whole genome shotgun (WGS) entry which is preliminary data.</text>
</comment>
<keyword evidence="4 11" id="KW-0328">Glycosyltransferase</keyword>
<dbReference type="SUPFAM" id="SSF56235">
    <property type="entry name" value="N-terminal nucleophile aminohydrolases (Ntn hydrolases)"/>
    <property type="match status" value="1"/>
</dbReference>